<name>A0A418VD78_RHOPL</name>
<gene>
    <name evidence="1" type="ORF">D4Q52_13115</name>
</gene>
<evidence type="ECO:0000313" key="2">
    <source>
        <dbReference type="Proteomes" id="UP000285523"/>
    </source>
</evidence>
<organism evidence="1 2">
    <name type="scientific">Rhodopseudomonas palustris</name>
    <dbReference type="NCBI Taxonomy" id="1076"/>
    <lineage>
        <taxon>Bacteria</taxon>
        <taxon>Pseudomonadati</taxon>
        <taxon>Pseudomonadota</taxon>
        <taxon>Alphaproteobacteria</taxon>
        <taxon>Hyphomicrobiales</taxon>
        <taxon>Nitrobacteraceae</taxon>
        <taxon>Rhodopseudomonas</taxon>
    </lineage>
</organism>
<dbReference type="AlphaFoldDB" id="A0A418VD78"/>
<dbReference type="RefSeq" id="WP_119857014.1">
    <property type="nucleotide sequence ID" value="NZ_QYYD01000012.1"/>
</dbReference>
<dbReference type="OrthoDB" id="8231294at2"/>
<accession>A0A418VD78</accession>
<evidence type="ECO:0000313" key="1">
    <source>
        <dbReference type="EMBL" id="RJF74100.1"/>
    </source>
</evidence>
<dbReference type="EMBL" id="QYYD01000012">
    <property type="protein sequence ID" value="RJF74100.1"/>
    <property type="molecule type" value="Genomic_DNA"/>
</dbReference>
<proteinExistence type="predicted"/>
<sequence>MDSRLLATLHGMRTSPAYQSAEALRRRLKAGGKSSAAAATDSEASEALGAILLLIGTWETIAVLLQGAGDASEYFALAPVSYMWGELAPAIYILRSSDPQCARHFERLGKEHADWISKMKEQGEYQTGDCHGCLHAMFG</sequence>
<dbReference type="Proteomes" id="UP000285523">
    <property type="component" value="Unassembled WGS sequence"/>
</dbReference>
<protein>
    <submittedName>
        <fullName evidence="1">Uncharacterized protein</fullName>
    </submittedName>
</protein>
<comment type="caution">
    <text evidence="1">The sequence shown here is derived from an EMBL/GenBank/DDBJ whole genome shotgun (WGS) entry which is preliminary data.</text>
</comment>
<reference evidence="1 2" key="1">
    <citation type="submission" date="2018-09" db="EMBL/GenBank/DDBJ databases">
        <title>Draft genome sequence of Rhodopseudomonas palustris 2.1.18.</title>
        <authorList>
            <person name="Robertson S.L."/>
            <person name="Meyer T.E."/>
            <person name="Kyndt J.A."/>
        </authorList>
    </citation>
    <scope>NUCLEOTIDE SEQUENCE [LARGE SCALE GENOMIC DNA]</scope>
    <source>
        <strain evidence="1 2">2.1.18</strain>
    </source>
</reference>